<sequence>MPMSSVACCSRPMANASGVSRFYSAEKAVMMPSQHCGAGAKGREISFFQGDLAGRSAAILRGWFEVMKANYKDSEN</sequence>
<proteinExistence type="predicted"/>
<accession>A0AAD6CTS6</accession>
<reference evidence="1 2" key="1">
    <citation type="journal article" date="2023" name="IMA Fungus">
        <title>Comparative genomic study of the Penicillium genus elucidates a diverse pangenome and 15 lateral gene transfer events.</title>
        <authorList>
            <person name="Petersen C."/>
            <person name="Sorensen T."/>
            <person name="Nielsen M.R."/>
            <person name="Sondergaard T.E."/>
            <person name="Sorensen J.L."/>
            <person name="Fitzpatrick D.A."/>
            <person name="Frisvad J.C."/>
            <person name="Nielsen K.L."/>
        </authorList>
    </citation>
    <scope>NUCLEOTIDE SEQUENCE [LARGE SCALE GENOMIC DNA]</scope>
    <source>
        <strain evidence="1 2">IBT 35679</strain>
    </source>
</reference>
<evidence type="ECO:0000313" key="1">
    <source>
        <dbReference type="EMBL" id="KAJ5537757.1"/>
    </source>
</evidence>
<dbReference type="Proteomes" id="UP001220324">
    <property type="component" value="Unassembled WGS sequence"/>
</dbReference>
<comment type="caution">
    <text evidence="1">The sequence shown here is derived from an EMBL/GenBank/DDBJ whole genome shotgun (WGS) entry which is preliminary data.</text>
</comment>
<keyword evidence="2" id="KW-1185">Reference proteome</keyword>
<evidence type="ECO:0000313" key="2">
    <source>
        <dbReference type="Proteomes" id="UP001220324"/>
    </source>
</evidence>
<dbReference type="EMBL" id="JAQIZZ010000006">
    <property type="protein sequence ID" value="KAJ5537757.1"/>
    <property type="molecule type" value="Genomic_DNA"/>
</dbReference>
<gene>
    <name evidence="1" type="ORF">N7494_007236</name>
</gene>
<organism evidence="1 2">
    <name type="scientific">Penicillium frequentans</name>
    <dbReference type="NCBI Taxonomy" id="3151616"/>
    <lineage>
        <taxon>Eukaryota</taxon>
        <taxon>Fungi</taxon>
        <taxon>Dikarya</taxon>
        <taxon>Ascomycota</taxon>
        <taxon>Pezizomycotina</taxon>
        <taxon>Eurotiomycetes</taxon>
        <taxon>Eurotiomycetidae</taxon>
        <taxon>Eurotiales</taxon>
        <taxon>Aspergillaceae</taxon>
        <taxon>Penicillium</taxon>
    </lineage>
</organism>
<protein>
    <submittedName>
        <fullName evidence="1">Uncharacterized protein</fullName>
    </submittedName>
</protein>
<name>A0AAD6CTS6_9EURO</name>
<dbReference type="AlphaFoldDB" id="A0AAD6CTS6"/>